<dbReference type="Proteomes" id="UP000527324">
    <property type="component" value="Unassembled WGS sequence"/>
</dbReference>
<dbReference type="NCBIfam" id="TIGR02532">
    <property type="entry name" value="IV_pilin_GFxxxE"/>
    <property type="match status" value="1"/>
</dbReference>
<evidence type="ECO:0000256" key="3">
    <source>
        <dbReference type="ARBA" id="ARBA00021539"/>
    </source>
</evidence>
<keyword evidence="4" id="KW-1003">Cell membrane</keyword>
<name>A0A7W9C879_9CAUL</name>
<dbReference type="NCBIfam" id="TIGR01711">
    <property type="entry name" value="gspJ"/>
    <property type="match status" value="1"/>
</dbReference>
<accession>A0A7W9C879</accession>
<dbReference type="GO" id="GO:0005886">
    <property type="term" value="C:plasma membrane"/>
    <property type="evidence" value="ECO:0007669"/>
    <property type="project" value="UniProtKB-SubCell"/>
</dbReference>
<reference evidence="10 11" key="1">
    <citation type="submission" date="2020-08" db="EMBL/GenBank/DDBJ databases">
        <title>Genomic Encyclopedia of Type Strains, Phase IV (KMG-IV): sequencing the most valuable type-strain genomes for metagenomic binning, comparative biology and taxonomic classification.</title>
        <authorList>
            <person name="Goeker M."/>
        </authorList>
    </citation>
    <scope>NUCLEOTIDE SEQUENCE [LARGE SCALE GENOMIC DNA]</scope>
    <source>
        <strain evidence="10 11">DSM 4731</strain>
    </source>
</reference>
<evidence type="ECO:0000256" key="7">
    <source>
        <dbReference type="ARBA" id="ARBA00022692"/>
    </source>
</evidence>
<dbReference type="InterPro" id="IPR051621">
    <property type="entry name" value="T2SS_protein_J"/>
</dbReference>
<dbReference type="RefSeq" id="WP_224764314.1">
    <property type="nucleotide sequence ID" value="NZ_CAJFZW010000012.1"/>
</dbReference>
<proteinExistence type="inferred from homology"/>
<evidence type="ECO:0000256" key="5">
    <source>
        <dbReference type="ARBA" id="ARBA00022481"/>
    </source>
</evidence>
<dbReference type="PANTHER" id="PTHR39583">
    <property type="entry name" value="TYPE II SECRETION SYSTEM PROTEIN J-RELATED"/>
    <property type="match status" value="1"/>
</dbReference>
<evidence type="ECO:0000256" key="4">
    <source>
        <dbReference type="ARBA" id="ARBA00022475"/>
    </source>
</evidence>
<protein>
    <recommendedName>
        <fullName evidence="3">Type II secretion system protein J</fullName>
    </recommendedName>
</protein>
<evidence type="ECO:0000313" key="11">
    <source>
        <dbReference type="Proteomes" id="UP000527324"/>
    </source>
</evidence>
<keyword evidence="9" id="KW-0472">Membrane</keyword>
<dbReference type="GO" id="GO:0015627">
    <property type="term" value="C:type II protein secretion system complex"/>
    <property type="evidence" value="ECO:0007669"/>
    <property type="project" value="InterPro"/>
</dbReference>
<dbReference type="GeneID" id="88839071"/>
<dbReference type="EMBL" id="JACHOQ010000005">
    <property type="protein sequence ID" value="MBB5740568.1"/>
    <property type="molecule type" value="Genomic_DNA"/>
</dbReference>
<keyword evidence="7" id="KW-0812">Transmembrane</keyword>
<dbReference type="InterPro" id="IPR045584">
    <property type="entry name" value="Pilin-like"/>
</dbReference>
<keyword evidence="6" id="KW-0997">Cell inner membrane</keyword>
<keyword evidence="11" id="KW-1185">Reference proteome</keyword>
<dbReference type="InterPro" id="IPR010055">
    <property type="entry name" value="T2SS_protein-GspJ"/>
</dbReference>
<dbReference type="InterPro" id="IPR012902">
    <property type="entry name" value="N_methyl_site"/>
</dbReference>
<sequence length="199" mass="21564">MGHRLGRRGGFTLVEVLVALAIFALLAGAGALVLSQTIDTRFALRAETDRIGDLQRMHALLKADLAQAAPRRVRAPTGRPLPRALMGQEQPGDPILTLVRNGWSNPGQAPRASLQRVEYRVVEGRLERRVFPYLDGARPGPPQVLCRGVKDAAVTFIQDGSEAQAFITSSDRPLPDAVRIVMTLDGVGRLEQLFLVASA</sequence>
<dbReference type="SUPFAM" id="SSF54523">
    <property type="entry name" value="Pili subunits"/>
    <property type="match status" value="1"/>
</dbReference>
<evidence type="ECO:0000256" key="9">
    <source>
        <dbReference type="ARBA" id="ARBA00023136"/>
    </source>
</evidence>
<dbReference type="Pfam" id="PF11612">
    <property type="entry name" value="T2SSJ"/>
    <property type="match status" value="1"/>
</dbReference>
<keyword evidence="8" id="KW-1133">Transmembrane helix</keyword>
<evidence type="ECO:0000256" key="6">
    <source>
        <dbReference type="ARBA" id="ARBA00022519"/>
    </source>
</evidence>
<gene>
    <name evidence="10" type="ORF">GGQ93_002287</name>
</gene>
<dbReference type="GO" id="GO:0015628">
    <property type="term" value="P:protein secretion by the type II secretion system"/>
    <property type="evidence" value="ECO:0007669"/>
    <property type="project" value="InterPro"/>
</dbReference>
<evidence type="ECO:0000313" key="10">
    <source>
        <dbReference type="EMBL" id="MBB5740568.1"/>
    </source>
</evidence>
<dbReference type="Pfam" id="PF07963">
    <property type="entry name" value="N_methyl"/>
    <property type="match status" value="1"/>
</dbReference>
<dbReference type="PANTHER" id="PTHR39583:SF2">
    <property type="entry name" value="TYPE II SECRETION SYSTEM PROTEIN J"/>
    <property type="match status" value="1"/>
</dbReference>
<keyword evidence="5" id="KW-0488">Methylation</keyword>
<comment type="similarity">
    <text evidence="2">Belongs to the GSP J family.</text>
</comment>
<evidence type="ECO:0000256" key="2">
    <source>
        <dbReference type="ARBA" id="ARBA00011084"/>
    </source>
</evidence>
<dbReference type="AlphaFoldDB" id="A0A7W9C879"/>
<comment type="subcellular location">
    <subcellularLocation>
        <location evidence="1">Cell inner membrane</location>
        <topology evidence="1">Single-pass membrane protein</topology>
    </subcellularLocation>
</comment>
<evidence type="ECO:0000256" key="1">
    <source>
        <dbReference type="ARBA" id="ARBA00004377"/>
    </source>
</evidence>
<comment type="caution">
    <text evidence="10">The sequence shown here is derived from an EMBL/GenBank/DDBJ whole genome shotgun (WGS) entry which is preliminary data.</text>
</comment>
<dbReference type="Gene3D" id="3.10.610.10">
    <property type="entry name" value="GSPII I/J protein-like"/>
    <property type="match status" value="1"/>
</dbReference>
<evidence type="ECO:0000256" key="8">
    <source>
        <dbReference type="ARBA" id="ARBA00022989"/>
    </source>
</evidence>
<organism evidence="10 11">
    <name type="scientific">Brevundimonas aurantiaca</name>
    <dbReference type="NCBI Taxonomy" id="74316"/>
    <lineage>
        <taxon>Bacteria</taxon>
        <taxon>Pseudomonadati</taxon>
        <taxon>Pseudomonadota</taxon>
        <taxon>Alphaproteobacteria</taxon>
        <taxon>Caulobacterales</taxon>
        <taxon>Caulobacteraceae</taxon>
        <taxon>Brevundimonas</taxon>
    </lineage>
</organism>